<evidence type="ECO:0000256" key="1">
    <source>
        <dbReference type="ARBA" id="ARBA00007637"/>
    </source>
</evidence>
<reference evidence="3 4" key="1">
    <citation type="submission" date="2020-08" db="EMBL/GenBank/DDBJ databases">
        <title>Genomic Encyclopedia of Type Strains, Phase III (KMG-III): the genomes of soil and plant-associated and newly described type strains.</title>
        <authorList>
            <person name="Whitman W."/>
        </authorList>
    </citation>
    <scope>NUCLEOTIDE SEQUENCE [LARGE SCALE GENOMIC DNA]</scope>
    <source>
        <strain evidence="3 4">CECT 8960</strain>
    </source>
</reference>
<dbReference type="InterPro" id="IPR001509">
    <property type="entry name" value="Epimerase_deHydtase"/>
</dbReference>
<dbReference type="RefSeq" id="WP_184815573.1">
    <property type="nucleotide sequence ID" value="NZ_JACHJQ010000010.1"/>
</dbReference>
<proteinExistence type="inferred from homology"/>
<evidence type="ECO:0000313" key="3">
    <source>
        <dbReference type="EMBL" id="MBB4911556.1"/>
    </source>
</evidence>
<organism evidence="3 4">
    <name type="scientific">Actinophytocola algeriensis</name>
    <dbReference type="NCBI Taxonomy" id="1768010"/>
    <lineage>
        <taxon>Bacteria</taxon>
        <taxon>Bacillati</taxon>
        <taxon>Actinomycetota</taxon>
        <taxon>Actinomycetes</taxon>
        <taxon>Pseudonocardiales</taxon>
        <taxon>Pseudonocardiaceae</taxon>
    </lineage>
</organism>
<evidence type="ECO:0000313" key="4">
    <source>
        <dbReference type="Proteomes" id="UP000520767"/>
    </source>
</evidence>
<dbReference type="EMBL" id="JACHJQ010000010">
    <property type="protein sequence ID" value="MBB4911556.1"/>
    <property type="molecule type" value="Genomic_DNA"/>
</dbReference>
<dbReference type="AlphaFoldDB" id="A0A7W7QDC1"/>
<dbReference type="PANTHER" id="PTHR43000">
    <property type="entry name" value="DTDP-D-GLUCOSE 4,6-DEHYDRATASE-RELATED"/>
    <property type="match status" value="1"/>
</dbReference>
<comment type="similarity">
    <text evidence="1">Belongs to the NAD(P)-dependent epimerase/dehydratase family.</text>
</comment>
<feature type="domain" description="NAD-dependent epimerase/dehydratase" evidence="2">
    <location>
        <begin position="22"/>
        <end position="178"/>
    </location>
</feature>
<dbReference type="Pfam" id="PF01370">
    <property type="entry name" value="Epimerase"/>
    <property type="match status" value="1"/>
</dbReference>
<name>A0A7W7QDC1_9PSEU</name>
<dbReference type="CDD" id="cd08946">
    <property type="entry name" value="SDR_e"/>
    <property type="match status" value="1"/>
</dbReference>
<dbReference type="InterPro" id="IPR036291">
    <property type="entry name" value="NAD(P)-bd_dom_sf"/>
</dbReference>
<dbReference type="Gene3D" id="3.40.50.720">
    <property type="entry name" value="NAD(P)-binding Rossmann-like Domain"/>
    <property type="match status" value="1"/>
</dbReference>
<keyword evidence="4" id="KW-1185">Reference proteome</keyword>
<dbReference type="Proteomes" id="UP000520767">
    <property type="component" value="Unassembled WGS sequence"/>
</dbReference>
<protein>
    <submittedName>
        <fullName evidence="3">Nucleoside-diphosphate-sugar epimerase</fullName>
    </submittedName>
</protein>
<dbReference type="SUPFAM" id="SSF51735">
    <property type="entry name" value="NAD(P)-binding Rossmann-fold domains"/>
    <property type="match status" value="1"/>
</dbReference>
<accession>A0A7W7QDC1</accession>
<gene>
    <name evidence="3" type="ORF">FHR82_007826</name>
</gene>
<evidence type="ECO:0000259" key="2">
    <source>
        <dbReference type="Pfam" id="PF01370"/>
    </source>
</evidence>
<comment type="caution">
    <text evidence="3">The sequence shown here is derived from an EMBL/GenBank/DDBJ whole genome shotgun (WGS) entry which is preliminary data.</text>
</comment>
<sequence length="260" mass="27554">MDVVGNGFLASHLRPHFGAGYPDVTVIAAGVSSAGSTEGAAFDREANLVYDVLRRCRAGGRTVVFFSTASTGMYTGADCPGTEDGPVYPRTPYGRHKLGLERVCALSGTPFLVLRLGYVVGAGAPPDQLLPALTRQVLAGEVTVFRGARRDLVDVRHLMLVLDRLLAARVAGEVVNVATGAPRDVEDVLAALERRLGVTPARHYVAHDLEHAAVDTAKVRGLVPEFAELDFGPGYLDELLDRYVDADAVRGGLMEATAGS</sequence>